<dbReference type="GO" id="GO:0005930">
    <property type="term" value="C:axoneme"/>
    <property type="evidence" value="ECO:0007669"/>
    <property type="project" value="TreeGrafter"/>
</dbReference>
<evidence type="ECO:0000313" key="2">
    <source>
        <dbReference type="Proteomes" id="UP000006643"/>
    </source>
</evidence>
<name>D0RMI8_PHYIT</name>
<accession>D0RMI8</accession>
<keyword evidence="2" id="KW-1185">Reference proteome</keyword>
<evidence type="ECO:0008006" key="3">
    <source>
        <dbReference type="Google" id="ProtNLM"/>
    </source>
</evidence>
<dbReference type="InParanoid" id="D0RMI8"/>
<dbReference type="RefSeq" id="XP_002909742.1">
    <property type="nucleotide sequence ID" value="XM_002909696.1"/>
</dbReference>
<protein>
    <recommendedName>
        <fullName evidence="3">MSP domain-containing protein</fullName>
    </recommendedName>
</protein>
<dbReference type="KEGG" id="pif:PITG_22567"/>
<evidence type="ECO:0000313" key="1">
    <source>
        <dbReference type="EMBL" id="EEY64415.1"/>
    </source>
</evidence>
<dbReference type="PANTHER" id="PTHR23053">
    <property type="entry name" value="DLEC1 DELETED IN LUNG AND ESOPHAGEAL CANCER 1"/>
    <property type="match status" value="1"/>
</dbReference>
<dbReference type="Gene3D" id="2.60.40.10">
    <property type="entry name" value="Immunoglobulins"/>
    <property type="match status" value="2"/>
</dbReference>
<dbReference type="STRING" id="403677.D0RMI8"/>
<sequence>MASLGVRVRNTRRFYVVNPTNVSYEFSWIPQGNNNPCFRCATPKGLMLAGKRCEMIFEFTPQQLELQEMFWYFKIPHFQVSQLFVFVGTTTEPRVALDRASVNFNTLMIGTKTSQSISLINQELIPFNFVLDKTRTILI</sequence>
<dbReference type="GeneID" id="9468024"/>
<organism evidence="1 2">
    <name type="scientific">Phytophthora infestans (strain T30-4)</name>
    <name type="common">Potato late blight agent</name>
    <dbReference type="NCBI Taxonomy" id="403677"/>
    <lineage>
        <taxon>Eukaryota</taxon>
        <taxon>Sar</taxon>
        <taxon>Stramenopiles</taxon>
        <taxon>Oomycota</taxon>
        <taxon>Peronosporomycetes</taxon>
        <taxon>Peronosporales</taxon>
        <taxon>Peronosporaceae</taxon>
        <taxon>Phytophthora</taxon>
    </lineage>
</organism>
<dbReference type="GO" id="GO:1904158">
    <property type="term" value="P:axonemal central apparatus assembly"/>
    <property type="evidence" value="ECO:0007669"/>
    <property type="project" value="TreeGrafter"/>
</dbReference>
<dbReference type="Proteomes" id="UP000006643">
    <property type="component" value="Unassembled WGS sequence"/>
</dbReference>
<dbReference type="GO" id="GO:0003341">
    <property type="term" value="P:cilium movement"/>
    <property type="evidence" value="ECO:0007669"/>
    <property type="project" value="TreeGrafter"/>
</dbReference>
<dbReference type="EMBL" id="GG691554">
    <property type="protein sequence ID" value="EEY64415.1"/>
    <property type="molecule type" value="Genomic_DNA"/>
</dbReference>
<dbReference type="eggNOG" id="ENOG502QQ4F">
    <property type="taxonomic scope" value="Eukaryota"/>
</dbReference>
<dbReference type="HOGENOM" id="CLU_1849005_0_0_1"/>
<dbReference type="InterPro" id="IPR033305">
    <property type="entry name" value="Hydin-like"/>
</dbReference>
<reference evidence="2" key="1">
    <citation type="journal article" date="2009" name="Nature">
        <title>Genome sequence and analysis of the Irish potato famine pathogen Phytophthora infestans.</title>
        <authorList>
            <consortium name="The Broad Institute Genome Sequencing Platform"/>
            <person name="Haas B.J."/>
            <person name="Kamoun S."/>
            <person name="Zody M.C."/>
            <person name="Jiang R.H."/>
            <person name="Handsaker R.E."/>
            <person name="Cano L.M."/>
            <person name="Grabherr M."/>
            <person name="Kodira C.D."/>
            <person name="Raffaele S."/>
            <person name="Torto-Alalibo T."/>
            <person name="Bozkurt T.O."/>
            <person name="Ah-Fong A.M."/>
            <person name="Alvarado L."/>
            <person name="Anderson V.L."/>
            <person name="Armstrong M.R."/>
            <person name="Avrova A."/>
            <person name="Baxter L."/>
            <person name="Beynon J."/>
            <person name="Boevink P.C."/>
            <person name="Bollmann S.R."/>
            <person name="Bos J.I."/>
            <person name="Bulone V."/>
            <person name="Cai G."/>
            <person name="Cakir C."/>
            <person name="Carrington J.C."/>
            <person name="Chawner M."/>
            <person name="Conti L."/>
            <person name="Costanzo S."/>
            <person name="Ewan R."/>
            <person name="Fahlgren N."/>
            <person name="Fischbach M.A."/>
            <person name="Fugelstad J."/>
            <person name="Gilroy E.M."/>
            <person name="Gnerre S."/>
            <person name="Green P.J."/>
            <person name="Grenville-Briggs L.J."/>
            <person name="Griffith J."/>
            <person name="Grunwald N.J."/>
            <person name="Horn K."/>
            <person name="Horner N.R."/>
            <person name="Hu C.H."/>
            <person name="Huitema E."/>
            <person name="Jeong D.H."/>
            <person name="Jones A.M."/>
            <person name="Jones J.D."/>
            <person name="Jones R.W."/>
            <person name="Karlsson E.K."/>
            <person name="Kunjeti S.G."/>
            <person name="Lamour K."/>
            <person name="Liu Z."/>
            <person name="Ma L."/>
            <person name="Maclean D."/>
            <person name="Chibucos M.C."/>
            <person name="McDonald H."/>
            <person name="McWalters J."/>
            <person name="Meijer H.J."/>
            <person name="Morgan W."/>
            <person name="Morris P.F."/>
            <person name="Munro C.A."/>
            <person name="O'Neill K."/>
            <person name="Ospina-Giraldo M."/>
            <person name="Pinzon A."/>
            <person name="Pritchard L."/>
            <person name="Ramsahoye B."/>
            <person name="Ren Q."/>
            <person name="Restrepo S."/>
            <person name="Roy S."/>
            <person name="Sadanandom A."/>
            <person name="Savidor A."/>
            <person name="Schornack S."/>
            <person name="Schwartz D.C."/>
            <person name="Schumann U.D."/>
            <person name="Schwessinger B."/>
            <person name="Seyer L."/>
            <person name="Sharpe T."/>
            <person name="Silvar C."/>
            <person name="Song J."/>
            <person name="Studholme D.J."/>
            <person name="Sykes S."/>
            <person name="Thines M."/>
            <person name="van de Vondervoort P.J."/>
            <person name="Phuntumart V."/>
            <person name="Wawra S."/>
            <person name="Weide R."/>
            <person name="Win J."/>
            <person name="Young C."/>
            <person name="Zhou S."/>
            <person name="Fry W."/>
            <person name="Meyers B.C."/>
            <person name="van West P."/>
            <person name="Ristaino J."/>
            <person name="Govers F."/>
            <person name="Birch P.R."/>
            <person name="Whisson S.C."/>
            <person name="Judelson H.S."/>
            <person name="Nusbaum C."/>
        </authorList>
    </citation>
    <scope>NUCLEOTIDE SEQUENCE [LARGE SCALE GENOMIC DNA]</scope>
    <source>
        <strain evidence="2">T30-4</strain>
    </source>
</reference>
<dbReference type="InterPro" id="IPR013783">
    <property type="entry name" value="Ig-like_fold"/>
</dbReference>
<proteinExistence type="predicted"/>
<dbReference type="AlphaFoldDB" id="D0RMI8"/>
<dbReference type="OrthoDB" id="442692at2759"/>
<dbReference type="PANTHER" id="PTHR23053:SF0">
    <property type="entry name" value="HYDROCEPHALUS-INDUCING PROTEIN HOMOLOG"/>
    <property type="match status" value="1"/>
</dbReference>
<gene>
    <name evidence="1" type="ORF">PITG_22567</name>
</gene>
<dbReference type="VEuPathDB" id="FungiDB:PITG_22567"/>